<dbReference type="GO" id="GO:0005737">
    <property type="term" value="C:cytoplasm"/>
    <property type="evidence" value="ECO:0007669"/>
    <property type="project" value="TreeGrafter"/>
</dbReference>
<dbReference type="SMART" id="SM00546">
    <property type="entry name" value="CUE"/>
    <property type="match status" value="1"/>
</dbReference>
<reference evidence="3" key="1">
    <citation type="submission" date="2014-08" db="EMBL/GenBank/DDBJ databases">
        <authorList>
            <person name="Sharma Rahul"/>
            <person name="Thines Marco"/>
        </authorList>
    </citation>
    <scope>NUCLEOTIDE SEQUENCE</scope>
</reference>
<dbReference type="CDD" id="cd14279">
    <property type="entry name" value="CUE"/>
    <property type="match status" value="1"/>
</dbReference>
<dbReference type="GO" id="GO:0031624">
    <property type="term" value="F:ubiquitin conjugating enzyme binding"/>
    <property type="evidence" value="ECO:0007669"/>
    <property type="project" value="TreeGrafter"/>
</dbReference>
<name>A0A0F7SG39_PHARH</name>
<accession>A0A0F7SG39</accession>
<dbReference type="PANTHER" id="PTHR16461:SF5">
    <property type="entry name" value="TOLL-INTERACTING PROTEIN"/>
    <property type="match status" value="1"/>
</dbReference>
<protein>
    <submittedName>
        <fullName evidence="3">Ubiquitin system component Cue</fullName>
    </submittedName>
</protein>
<feature type="region of interest" description="Disordered" evidence="1">
    <location>
        <begin position="369"/>
        <end position="442"/>
    </location>
</feature>
<dbReference type="SUPFAM" id="SSF46934">
    <property type="entry name" value="UBA-like"/>
    <property type="match status" value="1"/>
</dbReference>
<feature type="region of interest" description="Disordered" evidence="1">
    <location>
        <begin position="96"/>
        <end position="122"/>
    </location>
</feature>
<sequence length="442" mass="48264">MAPPIAPDPLPPAVNPKVTSLKAIFPTVETVVIENILEAHYGDEEKAVGSLLRMTDETYVGDERPGADVLQSQSDYDASVARALALEDENHMHALRMQQRSQRPATQHPSEPIFDPSNIPYQPRVRKNKQGYQYQQGFNPSSSTQHHDNQAAGEQNYGYRSENQYHDQHAESIGLEEQFQKLATQGKQKFDGFMGSSFMKNVKDKVAYAGVTAQAKLASLPALASSVQNNAQSTEDHSTNQISGYNNNYRSPSEPHRPQTKNPDWPDEDWHVAPSTKIQINPATPLPTNAPLNDSGPFPSVSNGNLSSPLPSSTATRRSDEYIRNTGGRMSPSSGMLGTSPRSGVGISTSPVNNKIDFAKFGLLPKQKISLDGKPSPGVPSPSSSPIPASFVPDSRSAVRKLDEAALLNSTTEKDIKSTDKKHQEDSDDDLTYTRNPFDAND</sequence>
<feature type="region of interest" description="Disordered" evidence="1">
    <location>
        <begin position="228"/>
        <end position="348"/>
    </location>
</feature>
<dbReference type="InterPro" id="IPR003892">
    <property type="entry name" value="CUE"/>
</dbReference>
<evidence type="ECO:0000259" key="2">
    <source>
        <dbReference type="PROSITE" id="PS51140"/>
    </source>
</evidence>
<dbReference type="PROSITE" id="PS51140">
    <property type="entry name" value="CUE"/>
    <property type="match status" value="1"/>
</dbReference>
<dbReference type="EMBL" id="LN483167">
    <property type="protein sequence ID" value="CDZ97370.1"/>
    <property type="molecule type" value="Genomic_DNA"/>
</dbReference>
<dbReference type="AlphaFoldDB" id="A0A0F7SG39"/>
<proteinExistence type="predicted"/>
<feature type="domain" description="CUE" evidence="2">
    <location>
        <begin position="13"/>
        <end position="56"/>
    </location>
</feature>
<feature type="compositionally biased region" description="Low complexity" evidence="1">
    <location>
        <begin position="299"/>
        <end position="313"/>
    </location>
</feature>
<feature type="compositionally biased region" description="Polar residues" evidence="1">
    <location>
        <begin position="276"/>
        <end position="292"/>
    </location>
</feature>
<evidence type="ECO:0000313" key="3">
    <source>
        <dbReference type="EMBL" id="CDZ97370.1"/>
    </source>
</evidence>
<feature type="compositionally biased region" description="Polar residues" evidence="1">
    <location>
        <begin position="228"/>
        <end position="251"/>
    </location>
</feature>
<dbReference type="Gene3D" id="1.10.8.10">
    <property type="entry name" value="DNA helicase RuvA subunit, C-terminal domain"/>
    <property type="match status" value="1"/>
</dbReference>
<dbReference type="PANTHER" id="PTHR16461">
    <property type="entry name" value="TOLL-INTERACTING PROTEIN"/>
    <property type="match status" value="1"/>
</dbReference>
<dbReference type="GO" id="GO:0043130">
    <property type="term" value="F:ubiquitin binding"/>
    <property type="evidence" value="ECO:0007669"/>
    <property type="project" value="InterPro"/>
</dbReference>
<evidence type="ECO:0000256" key="1">
    <source>
        <dbReference type="SAM" id="MobiDB-lite"/>
    </source>
</evidence>
<feature type="compositionally biased region" description="Polar residues" evidence="1">
    <location>
        <begin position="98"/>
        <end position="109"/>
    </location>
</feature>
<organism evidence="3">
    <name type="scientific">Phaffia rhodozyma</name>
    <name type="common">Yeast</name>
    <name type="synonym">Xanthophyllomyces dendrorhous</name>
    <dbReference type="NCBI Taxonomy" id="264483"/>
    <lineage>
        <taxon>Eukaryota</taxon>
        <taxon>Fungi</taxon>
        <taxon>Dikarya</taxon>
        <taxon>Basidiomycota</taxon>
        <taxon>Agaricomycotina</taxon>
        <taxon>Tremellomycetes</taxon>
        <taxon>Cystofilobasidiales</taxon>
        <taxon>Mrakiaceae</taxon>
        <taxon>Phaffia</taxon>
    </lineage>
</organism>
<feature type="compositionally biased region" description="Polar residues" evidence="1">
    <location>
        <begin position="331"/>
        <end position="348"/>
    </location>
</feature>
<dbReference type="InterPro" id="IPR009060">
    <property type="entry name" value="UBA-like_sf"/>
</dbReference>
<feature type="compositionally biased region" description="Basic and acidic residues" evidence="1">
    <location>
        <begin position="412"/>
        <end position="425"/>
    </location>
</feature>
<dbReference type="GO" id="GO:0006511">
    <property type="term" value="P:ubiquitin-dependent protein catabolic process"/>
    <property type="evidence" value="ECO:0007669"/>
    <property type="project" value="TreeGrafter"/>
</dbReference>